<dbReference type="STRING" id="405671.SAMN05421827_107207"/>
<feature type="transmembrane region" description="Helical" evidence="1">
    <location>
        <begin position="12"/>
        <end position="34"/>
    </location>
</feature>
<dbReference type="AlphaFoldDB" id="A0A1G7V1N4"/>
<evidence type="ECO:0000313" key="2">
    <source>
        <dbReference type="EMBL" id="SDG53279.1"/>
    </source>
</evidence>
<keyword evidence="1" id="KW-0472">Membrane</keyword>
<proteinExistence type="predicted"/>
<evidence type="ECO:0000313" key="3">
    <source>
        <dbReference type="Proteomes" id="UP000199643"/>
    </source>
</evidence>
<dbReference type="Proteomes" id="UP000199643">
    <property type="component" value="Unassembled WGS sequence"/>
</dbReference>
<accession>A0A1G7V1N4</accession>
<sequence>MKNLQSTFSSPTTRIAIILGVAALILSIPLIAMQFTTEVKWDLTDFMVAGALLFSTGLAIELVIRNLKTGTLRTIILVVILLALFLIWAELAVGIFGTPFEGS</sequence>
<dbReference type="RefSeq" id="WP_090499798.1">
    <property type="nucleotide sequence ID" value="NZ_FNCH01000007.1"/>
</dbReference>
<organism evidence="2 3">
    <name type="scientific">Pedobacter terrae</name>
    <dbReference type="NCBI Taxonomy" id="405671"/>
    <lineage>
        <taxon>Bacteria</taxon>
        <taxon>Pseudomonadati</taxon>
        <taxon>Bacteroidota</taxon>
        <taxon>Sphingobacteriia</taxon>
        <taxon>Sphingobacteriales</taxon>
        <taxon>Sphingobacteriaceae</taxon>
        <taxon>Pedobacter</taxon>
    </lineage>
</organism>
<dbReference type="EMBL" id="FNCH01000007">
    <property type="protein sequence ID" value="SDG53279.1"/>
    <property type="molecule type" value="Genomic_DNA"/>
</dbReference>
<gene>
    <name evidence="2" type="ORF">SAMN05421827_107207</name>
</gene>
<protein>
    <submittedName>
        <fullName evidence="2">Uncharacterized protein</fullName>
    </submittedName>
</protein>
<feature type="transmembrane region" description="Helical" evidence="1">
    <location>
        <begin position="76"/>
        <end position="97"/>
    </location>
</feature>
<name>A0A1G7V1N4_9SPHI</name>
<keyword evidence="3" id="KW-1185">Reference proteome</keyword>
<dbReference type="OrthoDB" id="9813621at2"/>
<evidence type="ECO:0000256" key="1">
    <source>
        <dbReference type="SAM" id="Phobius"/>
    </source>
</evidence>
<feature type="transmembrane region" description="Helical" evidence="1">
    <location>
        <begin position="46"/>
        <end position="64"/>
    </location>
</feature>
<keyword evidence="1" id="KW-1133">Transmembrane helix</keyword>
<reference evidence="3" key="1">
    <citation type="submission" date="2016-10" db="EMBL/GenBank/DDBJ databases">
        <authorList>
            <person name="Varghese N."/>
            <person name="Submissions S."/>
        </authorList>
    </citation>
    <scope>NUCLEOTIDE SEQUENCE [LARGE SCALE GENOMIC DNA]</scope>
    <source>
        <strain evidence="3">DSM 17933</strain>
    </source>
</reference>
<keyword evidence="1" id="KW-0812">Transmembrane</keyword>